<reference evidence="1 2" key="2">
    <citation type="submission" date="2018-11" db="EMBL/GenBank/DDBJ databases">
        <authorList>
            <consortium name="Pathogen Informatics"/>
        </authorList>
    </citation>
    <scope>NUCLEOTIDE SEQUENCE [LARGE SCALE GENOMIC DNA]</scope>
</reference>
<evidence type="ECO:0000313" key="3">
    <source>
        <dbReference type="WBParaSite" id="HDID_0000673901-mRNA-1"/>
    </source>
</evidence>
<protein>
    <submittedName>
        <fullName evidence="3">V-SNARE coiled-coil homology domain-containing protein</fullName>
    </submittedName>
</protein>
<dbReference type="AlphaFoldDB" id="A0A0R3SP74"/>
<proteinExistence type="predicted"/>
<name>A0A0R3SP74_HYMDI</name>
<evidence type="ECO:0000313" key="2">
    <source>
        <dbReference type="Proteomes" id="UP000274504"/>
    </source>
</evidence>
<organism evidence="3">
    <name type="scientific">Hymenolepis diminuta</name>
    <name type="common">Rat tapeworm</name>
    <dbReference type="NCBI Taxonomy" id="6216"/>
    <lineage>
        <taxon>Eukaryota</taxon>
        <taxon>Metazoa</taxon>
        <taxon>Spiralia</taxon>
        <taxon>Lophotrochozoa</taxon>
        <taxon>Platyhelminthes</taxon>
        <taxon>Cestoda</taxon>
        <taxon>Eucestoda</taxon>
        <taxon>Cyclophyllidea</taxon>
        <taxon>Hymenolepididae</taxon>
        <taxon>Hymenolepis</taxon>
    </lineage>
</organism>
<sequence>MEQRVEQQKALNDLHAAANSVSKALESLMNRLVAGSIQVCENASSLKYGQNRIKQKEGEL</sequence>
<dbReference type="EMBL" id="UYSG01007239">
    <property type="protein sequence ID" value="VDL59055.1"/>
    <property type="molecule type" value="Genomic_DNA"/>
</dbReference>
<reference evidence="3" key="1">
    <citation type="submission" date="2017-02" db="UniProtKB">
        <authorList>
            <consortium name="WormBaseParasite"/>
        </authorList>
    </citation>
    <scope>IDENTIFICATION</scope>
</reference>
<dbReference type="WBParaSite" id="HDID_0000673901-mRNA-1">
    <property type="protein sequence ID" value="HDID_0000673901-mRNA-1"/>
    <property type="gene ID" value="HDID_0000673901"/>
</dbReference>
<dbReference type="Proteomes" id="UP000274504">
    <property type="component" value="Unassembled WGS sequence"/>
</dbReference>
<gene>
    <name evidence="1" type="ORF">HDID_LOCUS6737</name>
</gene>
<evidence type="ECO:0000313" key="1">
    <source>
        <dbReference type="EMBL" id="VDL59055.1"/>
    </source>
</evidence>
<accession>A0A0R3SP74</accession>